<dbReference type="Pfam" id="PF03466">
    <property type="entry name" value="LysR_substrate"/>
    <property type="match status" value="1"/>
</dbReference>
<dbReference type="CDD" id="cd08432">
    <property type="entry name" value="PBP2_GcdR_TrpI_HvrB_AmpR_like"/>
    <property type="match status" value="1"/>
</dbReference>
<dbReference type="InterPro" id="IPR000847">
    <property type="entry name" value="LysR_HTH_N"/>
</dbReference>
<dbReference type="InterPro" id="IPR036390">
    <property type="entry name" value="WH_DNA-bd_sf"/>
</dbReference>
<dbReference type="Gene3D" id="3.40.190.10">
    <property type="entry name" value="Periplasmic binding protein-like II"/>
    <property type="match status" value="2"/>
</dbReference>
<keyword evidence="3" id="KW-0238">DNA-binding</keyword>
<dbReference type="InterPro" id="IPR058163">
    <property type="entry name" value="LysR-type_TF_proteobact-type"/>
</dbReference>
<dbReference type="Pfam" id="PF00126">
    <property type="entry name" value="HTH_1"/>
    <property type="match status" value="1"/>
</dbReference>
<dbReference type="GO" id="GO:0006351">
    <property type="term" value="P:DNA-templated transcription"/>
    <property type="evidence" value="ECO:0007669"/>
    <property type="project" value="TreeGrafter"/>
</dbReference>
<organism evidence="6">
    <name type="scientific">Mizugakiibacter sediminis</name>
    <dbReference type="NCBI Taxonomy" id="1475481"/>
    <lineage>
        <taxon>Bacteria</taxon>
        <taxon>Pseudomonadati</taxon>
        <taxon>Pseudomonadota</taxon>
        <taxon>Gammaproteobacteria</taxon>
        <taxon>Lysobacterales</taxon>
        <taxon>Rhodanobacteraceae</taxon>
        <taxon>Mizugakiibacter</taxon>
    </lineage>
</organism>
<dbReference type="EMBL" id="DF952379">
    <property type="protein sequence ID" value="GAN44923.1"/>
    <property type="molecule type" value="Genomic_DNA"/>
</dbReference>
<dbReference type="GO" id="GO:0043565">
    <property type="term" value="F:sequence-specific DNA binding"/>
    <property type="evidence" value="ECO:0007669"/>
    <property type="project" value="TreeGrafter"/>
</dbReference>
<evidence type="ECO:0000256" key="1">
    <source>
        <dbReference type="ARBA" id="ARBA00009437"/>
    </source>
</evidence>
<gene>
    <name evidence="6" type="ORF">MBSD_1461</name>
</gene>
<dbReference type="InterPro" id="IPR036388">
    <property type="entry name" value="WH-like_DNA-bd_sf"/>
</dbReference>
<dbReference type="PANTHER" id="PTHR30537:SF74">
    <property type="entry name" value="HTH-TYPE TRANSCRIPTIONAL REGULATOR TRPI"/>
    <property type="match status" value="1"/>
</dbReference>
<accession>A0A0U1PA52</accession>
<dbReference type="SUPFAM" id="SSF53850">
    <property type="entry name" value="Periplasmic binding protein-like II"/>
    <property type="match status" value="1"/>
</dbReference>
<evidence type="ECO:0000256" key="2">
    <source>
        <dbReference type="ARBA" id="ARBA00023015"/>
    </source>
</evidence>
<proteinExistence type="inferred from homology"/>
<evidence type="ECO:0000259" key="5">
    <source>
        <dbReference type="PROSITE" id="PS50931"/>
    </source>
</evidence>
<dbReference type="Gene3D" id="1.10.10.10">
    <property type="entry name" value="Winged helix-like DNA-binding domain superfamily/Winged helix DNA-binding domain"/>
    <property type="match status" value="1"/>
</dbReference>
<keyword evidence="4" id="KW-0804">Transcription</keyword>
<comment type="similarity">
    <text evidence="1">Belongs to the LysR transcriptional regulatory family.</text>
</comment>
<sequence length="319" mass="34583">MSPIDSAPRRLPPLSALRAFEAAARLLSFRRAAVELAVTPTAISHQVRRLEELLGVRLFERHTRRVSLTPTGRELYPHLRDGFDAMARALADLTHRDALRPLTLSATPAFVAQRLVPNLAALRAAHPAIELRLHASEETVRLGGGGVDAAVRYGRGGYTGLRAELLLRDRFAPVCSPVLGVRRPQDLAANTLLHFAWHRPAKDAPTWPLWFRHAGLRGAPAAPGVTFSDESHAIQAAIAGQGVALLSLTLVADELARGVLVQPFGPTLPGYGYYFVHAADAGSHPDLAALRTWLRDTVLAPPPQRSRAATARRGPPRAR</sequence>
<feature type="domain" description="HTH lysR-type" evidence="5">
    <location>
        <begin position="12"/>
        <end position="69"/>
    </location>
</feature>
<dbReference type="GO" id="GO:0003700">
    <property type="term" value="F:DNA-binding transcription factor activity"/>
    <property type="evidence" value="ECO:0007669"/>
    <property type="project" value="InterPro"/>
</dbReference>
<dbReference type="RefSeq" id="WP_187300537.1">
    <property type="nucleotide sequence ID" value="NZ_DF970152.1"/>
</dbReference>
<keyword evidence="2" id="KW-0805">Transcription regulation</keyword>
<evidence type="ECO:0000256" key="3">
    <source>
        <dbReference type="ARBA" id="ARBA00023125"/>
    </source>
</evidence>
<reference evidence="6" key="1">
    <citation type="submission" date="2015-03" db="EMBL/GenBank/DDBJ databases">
        <title>Draft genome sequence of Mizugakiibacter sediminis skMP5.</title>
        <authorList>
            <person name="Watanabe T."/>
            <person name="Kojima H."/>
            <person name="Fukui M."/>
        </authorList>
    </citation>
    <scope>NUCLEOTIDE SEQUENCE</scope>
    <source>
        <strain evidence="6">SkMP5</strain>
    </source>
</reference>
<dbReference type="PANTHER" id="PTHR30537">
    <property type="entry name" value="HTH-TYPE TRANSCRIPTIONAL REGULATOR"/>
    <property type="match status" value="1"/>
</dbReference>
<dbReference type="FunFam" id="1.10.10.10:FF:000038">
    <property type="entry name" value="Glycine cleavage system transcriptional activator"/>
    <property type="match status" value="1"/>
</dbReference>
<protein>
    <submittedName>
        <fullName evidence="6">LysR family transcriptional regulator</fullName>
    </submittedName>
</protein>
<evidence type="ECO:0000256" key="4">
    <source>
        <dbReference type="ARBA" id="ARBA00023163"/>
    </source>
</evidence>
<dbReference type="SUPFAM" id="SSF46785">
    <property type="entry name" value="Winged helix' DNA-binding domain"/>
    <property type="match status" value="1"/>
</dbReference>
<dbReference type="PROSITE" id="PS50931">
    <property type="entry name" value="HTH_LYSR"/>
    <property type="match status" value="1"/>
</dbReference>
<dbReference type="InterPro" id="IPR005119">
    <property type="entry name" value="LysR_subst-bd"/>
</dbReference>
<name>A0A0U1PA52_9GAMM</name>
<dbReference type="AlphaFoldDB" id="A0A0U1PA52"/>
<evidence type="ECO:0000313" key="6">
    <source>
        <dbReference type="EMBL" id="GAN44923.1"/>
    </source>
</evidence>
<dbReference type="PRINTS" id="PR00039">
    <property type="entry name" value="HTHLYSR"/>
</dbReference>
<dbReference type="HOGENOM" id="CLU_039613_37_0_6"/>